<dbReference type="EC" id="3.1.-.-" evidence="4"/>
<comment type="function">
    <text evidence="1 4">Involved in inositol deacylation of GPI-anchored proteins which plays important roles in the quality control and ER-associated degradation of GPI-anchored proteins.</text>
</comment>
<evidence type="ECO:0000256" key="3">
    <source>
        <dbReference type="ARBA" id="ARBA00022737"/>
    </source>
</evidence>
<dbReference type="Pfam" id="PF24883">
    <property type="entry name" value="NPHP3_N"/>
    <property type="match status" value="1"/>
</dbReference>
<keyword evidence="4" id="KW-0378">Hydrolase</keyword>
<keyword evidence="4" id="KW-0472">Membrane</keyword>
<dbReference type="Proteomes" id="UP000275385">
    <property type="component" value="Unassembled WGS sequence"/>
</dbReference>
<proteinExistence type="inferred from homology"/>
<organism evidence="9 10">
    <name type="scientific">Coniochaeta pulveracea</name>
    <dbReference type="NCBI Taxonomy" id="177199"/>
    <lineage>
        <taxon>Eukaryota</taxon>
        <taxon>Fungi</taxon>
        <taxon>Dikarya</taxon>
        <taxon>Ascomycota</taxon>
        <taxon>Pezizomycotina</taxon>
        <taxon>Sordariomycetes</taxon>
        <taxon>Sordariomycetidae</taxon>
        <taxon>Coniochaetales</taxon>
        <taxon>Coniochaetaceae</taxon>
        <taxon>Coniochaeta</taxon>
    </lineage>
</organism>
<dbReference type="EMBL" id="QVQW01000014">
    <property type="protein sequence ID" value="RKU46532.1"/>
    <property type="molecule type" value="Genomic_DNA"/>
</dbReference>
<dbReference type="InterPro" id="IPR001680">
    <property type="entry name" value="WD40_rpt"/>
</dbReference>
<dbReference type="InterPro" id="IPR015943">
    <property type="entry name" value="WD40/YVTN_repeat-like_dom_sf"/>
</dbReference>
<gene>
    <name evidence="9" type="ORF">DL546_008897</name>
</gene>
<reference evidence="9 10" key="1">
    <citation type="submission" date="2018-08" db="EMBL/GenBank/DDBJ databases">
        <title>Draft genome of the lignicolous fungus Coniochaeta pulveracea.</title>
        <authorList>
            <person name="Borstlap C.J."/>
            <person name="De Witt R.N."/>
            <person name="Botha A."/>
            <person name="Volschenk H."/>
        </authorList>
    </citation>
    <scope>NUCLEOTIDE SEQUENCE [LARGE SCALE GENOMIC DNA]</scope>
    <source>
        <strain evidence="9 10">CAB683</strain>
    </source>
</reference>
<dbReference type="Pfam" id="PF07819">
    <property type="entry name" value="PGAP1"/>
    <property type="match status" value="1"/>
</dbReference>
<dbReference type="InterPro" id="IPR054471">
    <property type="entry name" value="GPIID_WHD"/>
</dbReference>
<evidence type="ECO:0000256" key="5">
    <source>
        <dbReference type="SAM" id="MobiDB-lite"/>
    </source>
</evidence>
<dbReference type="SUPFAM" id="SSF52540">
    <property type="entry name" value="P-loop containing nucleoside triphosphate hydrolases"/>
    <property type="match status" value="1"/>
</dbReference>
<accession>A0A420YF26</accession>
<dbReference type="SMART" id="SM00320">
    <property type="entry name" value="WD40"/>
    <property type="match status" value="5"/>
</dbReference>
<keyword evidence="4" id="KW-0653">Protein transport</keyword>
<comment type="similarity">
    <text evidence="4">Belongs to the GPI inositol-deacylase family.</text>
</comment>
<dbReference type="Gene3D" id="3.40.50.1820">
    <property type="entry name" value="alpha/beta hydrolase"/>
    <property type="match status" value="1"/>
</dbReference>
<dbReference type="Pfam" id="PF00400">
    <property type="entry name" value="WD40"/>
    <property type="match status" value="1"/>
</dbReference>
<dbReference type="InterPro" id="IPR012908">
    <property type="entry name" value="PGAP1-ab_dom-like"/>
</dbReference>
<keyword evidence="4" id="KW-0813">Transport</keyword>
<protein>
    <recommendedName>
        <fullName evidence="2 4">GPI inositol-deacylase</fullName>
        <ecNumber evidence="4">3.1.-.-</ecNumber>
    </recommendedName>
</protein>
<dbReference type="SUPFAM" id="SSF69322">
    <property type="entry name" value="Tricorn protease domain 2"/>
    <property type="match status" value="1"/>
</dbReference>
<dbReference type="Pfam" id="PF22939">
    <property type="entry name" value="WHD_GPIID"/>
    <property type="match status" value="1"/>
</dbReference>
<dbReference type="Gene3D" id="2.130.10.10">
    <property type="entry name" value="YVTN repeat-like/Quinoprotein amine dehydrogenase"/>
    <property type="match status" value="2"/>
</dbReference>
<feature type="region of interest" description="Disordered" evidence="5">
    <location>
        <begin position="1"/>
        <end position="81"/>
    </location>
</feature>
<evidence type="ECO:0000256" key="1">
    <source>
        <dbReference type="ARBA" id="ARBA00003496"/>
    </source>
</evidence>
<evidence type="ECO:0000259" key="7">
    <source>
        <dbReference type="Pfam" id="PF22939"/>
    </source>
</evidence>
<dbReference type="Gene3D" id="3.40.50.300">
    <property type="entry name" value="P-loop containing nucleotide triphosphate hydrolases"/>
    <property type="match status" value="1"/>
</dbReference>
<feature type="domain" description="Nephrocystin 3-like N-terminal" evidence="8">
    <location>
        <begin position="378"/>
        <end position="552"/>
    </location>
</feature>
<evidence type="ECO:0000256" key="4">
    <source>
        <dbReference type="RuleBase" id="RU365011"/>
    </source>
</evidence>
<comment type="subcellular location">
    <subcellularLocation>
        <location evidence="4">Endoplasmic reticulum membrane</location>
    </subcellularLocation>
</comment>
<feature type="compositionally biased region" description="Polar residues" evidence="5">
    <location>
        <begin position="9"/>
        <end position="21"/>
    </location>
</feature>
<dbReference type="SUPFAM" id="SSF117289">
    <property type="entry name" value="Nucleoporin domain"/>
    <property type="match status" value="1"/>
</dbReference>
<feature type="domain" description="GPI inositol-deacylase winged helix" evidence="7">
    <location>
        <begin position="658"/>
        <end position="739"/>
    </location>
</feature>
<name>A0A420YF26_9PEZI</name>
<keyword evidence="10" id="KW-1185">Reference proteome</keyword>
<dbReference type="PANTHER" id="PTHR10039:SF16">
    <property type="entry name" value="GPI INOSITOL-DEACYLASE"/>
    <property type="match status" value="1"/>
</dbReference>
<keyword evidence="4" id="KW-0256">Endoplasmic reticulum</keyword>
<feature type="domain" description="GPI inositol-deacylase PGAP1-like alpha/beta" evidence="6">
    <location>
        <begin position="96"/>
        <end position="222"/>
    </location>
</feature>
<dbReference type="InterPro" id="IPR029058">
    <property type="entry name" value="AB_hydrolase_fold"/>
</dbReference>
<evidence type="ECO:0000313" key="10">
    <source>
        <dbReference type="Proteomes" id="UP000275385"/>
    </source>
</evidence>
<evidence type="ECO:0000259" key="8">
    <source>
        <dbReference type="Pfam" id="PF24883"/>
    </source>
</evidence>
<sequence>MSDRRKPSDTPSSLGGATLLSTDPPPRGSYSEASSAAPPTDRRDSEPEPTPPIPHVKKRFTVSWAQKRRDRGDEGSRGPLGLRLIHSSPEPLVDLIFVHGLRGGSVKTWRKGDDPRFFWPQFWLPSEPGFRNVNIHSFGYDSDWASTKSSILSIHDFGQSLLEEMRNSSHLRYNDNQTPIILIGHSMGGLVIKKAYNLARDVLDFRDRIRCIFFLATPHRGSDYAAILNNILTITGILSSRDYIKDLTTGSSSAHLINDEFGKYAHDLPIFSFYETLRMNVGLSSTLIVKPDSAVLGAGFKNERRQLINANHRDICKFDGPDDPNYLTLRNALTSVVYDFLRDITITKEQETREELKVLKSRLIVSDRPDEHYQKVDGSCQWMDERDDFQEWRDGANDLLVQQGPEVQNKNPSIIWVHANPGTGKTVLAAHVVSELQEFQVECAYYYFHIGNKTARTLADLFRSIAYQMAMANATIRDRLVTLCREGATFDLEDDLTIWTKLFRKCILQARIYTPQYWVIDAIDECSRYQEFLTMLKGERPNFPLRIFLTSRNVPDMARLYRPLEASMAVIPIEIPLNNSMRDIERYIDSRIEDLPLTEESDRDELAKEILRRSNACFLWVRLVLDELEHVYSTVSILRVLQGIPDGMIPYYERTIKAMADNKREKHIAKAVLLWVVASSRKLTIAELSQALQLDIQEDLPSAKSAVEGLCGQLVSVDRVTHKVDIVHPTVREFLLSEAAGEFRVSRAAAHERIALTCLKLLSSREMQPPRGRHASTKPRPAASPLLDYALTQFSEHIHGASSEKDGLLLALDLFFKTNIMSWIERVTLKGDIHCLIRTSKNLKTYLDRRAKYHSPLSAQVRNVELWTTDLSRIVTKFGMALAQNASSIYFLIPPLCPSASAVYHQFGKRPDGLAVVGFKSTTWDDCIAFMSLGGCKPLAASCGENLIAVGMGSGDVSLYNHQSCQKEGVLHTKWPVDIVHFTTDGHVVICTVKTLVLQDLKGNTIWETRLRARCISLTSLGDSLYAVSQRGQVLKWSLLDGTLQLDQSFAYRNHGVETDYNRLTDRAPAVASISPDMEILALGYRGGSVCLWDLQAADFIGWARDDDDHLPAKMLFNPNPNINLLLVVYTNHDLGLFDTWSGSKVKFAKPPKDAGVLSVSCSPDGRTFVTGDTLMNLQIWDFESLSLLYHLDAPFASFRILNFTSDSSSIVDVTDSGMRIWSPAALVRKETEEDASASEDAVQLAVAQGQYEPLRSARITALCSHPSSPVVFAGKSDGKVIACDTKTGKQITVIYTHPQAECVTELTVSSNNRIASSDGNGVVLVYKFDPKQLATSNGTKPVFRTQSRDPVKQLCFATNNNYLLVSSTLSDRVYALDGGTRVGLLPYEPQQRKIWRWLSTTSPGGDQRFLLVHEHKLEAFSASSFPSRIEGSEIRLKYDIEDGMATAINSAVIDTETHTLVVDVRHVSGYASASTMFLFSLPISTLSNGEFADIALEPLHSLRPAVCDGFVGLSKGKFVFLHRNSWLSSTDLQSLSSKRYDQHFFVPNEYVSTRHDGHHDVRPVTTSDEDVVFCLYGELVIVKNGLRFQDVKELEFKAETSPKLSHVFGG</sequence>
<dbReference type="InterPro" id="IPR056884">
    <property type="entry name" value="NPHP3-like_N"/>
</dbReference>
<evidence type="ECO:0000256" key="2">
    <source>
        <dbReference type="ARBA" id="ARBA00015856"/>
    </source>
</evidence>
<comment type="caution">
    <text evidence="9">The sequence shown here is derived from an EMBL/GenBank/DDBJ whole genome shotgun (WGS) entry which is preliminary data.</text>
</comment>
<dbReference type="GO" id="GO:0016788">
    <property type="term" value="F:hydrolase activity, acting on ester bonds"/>
    <property type="evidence" value="ECO:0007669"/>
    <property type="project" value="InterPro"/>
</dbReference>
<dbReference type="InterPro" id="IPR027417">
    <property type="entry name" value="P-loop_NTPase"/>
</dbReference>
<evidence type="ECO:0000259" key="6">
    <source>
        <dbReference type="Pfam" id="PF07819"/>
    </source>
</evidence>
<dbReference type="SUPFAM" id="SSF53474">
    <property type="entry name" value="alpha/beta-Hydrolases"/>
    <property type="match status" value="1"/>
</dbReference>
<keyword evidence="3" id="KW-0677">Repeat</keyword>
<dbReference type="PANTHER" id="PTHR10039">
    <property type="entry name" value="AMELOGENIN"/>
    <property type="match status" value="1"/>
</dbReference>
<dbReference type="GO" id="GO:0015031">
    <property type="term" value="P:protein transport"/>
    <property type="evidence" value="ECO:0007669"/>
    <property type="project" value="UniProtKB-KW"/>
</dbReference>
<evidence type="ECO:0000313" key="9">
    <source>
        <dbReference type="EMBL" id="RKU46532.1"/>
    </source>
</evidence>
<dbReference type="OrthoDB" id="194358at2759"/>
<dbReference type="GO" id="GO:0005789">
    <property type="term" value="C:endoplasmic reticulum membrane"/>
    <property type="evidence" value="ECO:0007669"/>
    <property type="project" value="UniProtKB-SubCell"/>
</dbReference>